<comment type="function">
    <text evidence="6">Involved in bacteriochlorophyll biosynthesis; introduces a magnesium ion into protoporphyrin IX to yield Mg-protoporphyrin IX.</text>
</comment>
<feature type="compositionally biased region" description="Basic and acidic residues" evidence="7">
    <location>
        <begin position="361"/>
        <end position="370"/>
    </location>
</feature>
<dbReference type="InterPro" id="IPR041628">
    <property type="entry name" value="ChlI/MoxR_AAA_lid"/>
</dbReference>
<dbReference type="AlphaFoldDB" id="A0A5C1AJ85"/>
<protein>
    <recommendedName>
        <fullName evidence="5">Mg-protoporphyrin IX chelatase</fullName>
    </recommendedName>
</protein>
<evidence type="ECO:0000256" key="7">
    <source>
        <dbReference type="SAM" id="MobiDB-lite"/>
    </source>
</evidence>
<feature type="region of interest" description="Disordered" evidence="7">
    <location>
        <begin position="307"/>
        <end position="390"/>
    </location>
</feature>
<dbReference type="GO" id="GO:0016874">
    <property type="term" value="F:ligase activity"/>
    <property type="evidence" value="ECO:0007669"/>
    <property type="project" value="UniProtKB-KW"/>
</dbReference>
<proteinExistence type="inferred from homology"/>
<keyword evidence="9" id="KW-0436">Ligase</keyword>
<dbReference type="InterPro" id="IPR036465">
    <property type="entry name" value="vWFA_dom_sf"/>
</dbReference>
<dbReference type="PANTHER" id="PTHR35023">
    <property type="entry name" value="CHELATASE-RELATED"/>
    <property type="match status" value="1"/>
</dbReference>
<dbReference type="SUPFAM" id="SSF53300">
    <property type="entry name" value="vWA-like"/>
    <property type="match status" value="1"/>
</dbReference>
<dbReference type="SMART" id="SM00382">
    <property type="entry name" value="AAA"/>
    <property type="match status" value="1"/>
</dbReference>
<evidence type="ECO:0000256" key="5">
    <source>
        <dbReference type="ARBA" id="ARBA00030759"/>
    </source>
</evidence>
<dbReference type="InterPro" id="IPR052989">
    <property type="entry name" value="Mg-chelatase_DI-like"/>
</dbReference>
<keyword evidence="4" id="KW-0067">ATP-binding</keyword>
<dbReference type="KEGG" id="lrs:PX52LOC_05259"/>
<dbReference type="InterPro" id="IPR003593">
    <property type="entry name" value="AAA+_ATPase"/>
</dbReference>
<dbReference type="InterPro" id="IPR000523">
    <property type="entry name" value="Mg_chelatse_chII-like_cat_dom"/>
</dbReference>
<dbReference type="GO" id="GO:0005524">
    <property type="term" value="F:ATP binding"/>
    <property type="evidence" value="ECO:0007669"/>
    <property type="project" value="UniProtKB-KW"/>
</dbReference>
<evidence type="ECO:0000259" key="8">
    <source>
        <dbReference type="PROSITE" id="PS50234"/>
    </source>
</evidence>
<dbReference type="EMBL" id="CP042425">
    <property type="protein sequence ID" value="QEL18243.1"/>
    <property type="molecule type" value="Genomic_DNA"/>
</dbReference>
<dbReference type="OrthoDB" id="9775079at2"/>
<evidence type="ECO:0000256" key="4">
    <source>
        <dbReference type="ARBA" id="ARBA00022840"/>
    </source>
</evidence>
<organism evidence="9 10">
    <name type="scientific">Limnoglobus roseus</name>
    <dbReference type="NCBI Taxonomy" id="2598579"/>
    <lineage>
        <taxon>Bacteria</taxon>
        <taxon>Pseudomonadati</taxon>
        <taxon>Planctomycetota</taxon>
        <taxon>Planctomycetia</taxon>
        <taxon>Gemmatales</taxon>
        <taxon>Gemmataceae</taxon>
        <taxon>Limnoglobus</taxon>
    </lineage>
</organism>
<dbReference type="Gene3D" id="1.10.8.80">
    <property type="entry name" value="Magnesium chelatase subunit I, C-Terminal domain"/>
    <property type="match status" value="1"/>
</dbReference>
<dbReference type="RefSeq" id="WP_149112766.1">
    <property type="nucleotide sequence ID" value="NZ_CP042425.1"/>
</dbReference>
<comment type="pathway">
    <text evidence="1">Porphyrin-containing compound metabolism; bacteriochlorophyll biosynthesis.</text>
</comment>
<gene>
    <name evidence="9" type="primary">bchI</name>
    <name evidence="9" type="ORF">PX52LOC_05259</name>
</gene>
<evidence type="ECO:0000256" key="1">
    <source>
        <dbReference type="ARBA" id="ARBA00004800"/>
    </source>
</evidence>
<dbReference type="Gene3D" id="3.40.50.300">
    <property type="entry name" value="P-loop containing nucleotide triphosphate hydrolases"/>
    <property type="match status" value="1"/>
</dbReference>
<reference evidence="10" key="1">
    <citation type="submission" date="2019-08" db="EMBL/GenBank/DDBJ databases">
        <title>Limnoglobus roseus gen. nov., sp. nov., a novel freshwater planctomycete with a giant genome from the family Gemmataceae.</title>
        <authorList>
            <person name="Kulichevskaya I.S."/>
            <person name="Naumoff D.G."/>
            <person name="Miroshnikov K."/>
            <person name="Ivanova A."/>
            <person name="Philippov D.A."/>
            <person name="Hakobyan A."/>
            <person name="Rijpstra I.C."/>
            <person name="Sinninghe Damste J.S."/>
            <person name="Liesack W."/>
            <person name="Dedysh S.N."/>
        </authorList>
    </citation>
    <scope>NUCLEOTIDE SEQUENCE [LARGE SCALE GENOMIC DNA]</scope>
    <source>
        <strain evidence="10">PX52</strain>
    </source>
</reference>
<keyword evidence="3" id="KW-0547">Nucleotide-binding</keyword>
<dbReference type="Proteomes" id="UP000324974">
    <property type="component" value="Chromosome"/>
</dbReference>
<dbReference type="Pfam" id="PF13519">
    <property type="entry name" value="VWA_2"/>
    <property type="match status" value="1"/>
</dbReference>
<sequence length="603" mass="64384">MTYPFSAVVGQDLLKRSLLLNAVCPALGGVLIAGDRGTAKTTTARAFAALLPPIHVVRGCPFRCDPAAVWRECPHCGGREAVEVETIPAPFVELPLGATEDRVAGSLEIERSLREGRPVFQPGLLATAHRAVLYIDEVNLLADHLVDLLLDAAVSGTNTVEREAITLRHPARFILIGSMNPDEGELRPQLADRFGLRVNVTTSTDPRERAEATRRRLAYDADPVLFQGQWAREDRALTAQITVARDVFPSTLLTEGQTLQIAETCCEEHVEGLRADLALSRASRAMAAVAERTQVMADDLRAAAELVLPQRRRPKPAPPAPSPPSDWFSGPSPDHSGTTEESVTPPGPVLSLPKLFAPTEAKQDSPDRGRRNPLPDQPNGRSVRTVRHAASSSVALDATLRAAAQRGVGQVRPEDLRYKLREERQRSLVLFVVDASGSMGARRRMEAVKGVALGLLADAGRQRDEVAVIAVRGSRAECLLSPTAKVPVAEHAFARLPTGGRTPLAHGLTLAAELTAERLAAVLLVVVSDGKANVPLPGTDGDPWEQSLVACSRLTRSNLRAIVIDAESSGGGKAEELAIALGCACHPLETLSAATIRQAGAVP</sequence>
<evidence type="ECO:0000313" key="9">
    <source>
        <dbReference type="EMBL" id="QEL18243.1"/>
    </source>
</evidence>
<accession>A0A5C1AJ85</accession>
<evidence type="ECO:0000313" key="10">
    <source>
        <dbReference type="Proteomes" id="UP000324974"/>
    </source>
</evidence>
<feature type="domain" description="VWFA" evidence="8">
    <location>
        <begin position="428"/>
        <end position="582"/>
    </location>
</feature>
<evidence type="ECO:0000256" key="6">
    <source>
        <dbReference type="ARBA" id="ARBA00053551"/>
    </source>
</evidence>
<dbReference type="InterPro" id="IPR002035">
    <property type="entry name" value="VWF_A"/>
</dbReference>
<dbReference type="CDD" id="cd00009">
    <property type="entry name" value="AAA"/>
    <property type="match status" value="1"/>
</dbReference>
<dbReference type="SUPFAM" id="SSF52540">
    <property type="entry name" value="P-loop containing nucleoside triphosphate hydrolases"/>
    <property type="match status" value="1"/>
</dbReference>
<dbReference type="Gene3D" id="3.40.50.410">
    <property type="entry name" value="von Willebrand factor, type A domain"/>
    <property type="match status" value="1"/>
</dbReference>
<dbReference type="PROSITE" id="PS50234">
    <property type="entry name" value="VWFA"/>
    <property type="match status" value="1"/>
</dbReference>
<dbReference type="PANTHER" id="PTHR35023:SF1">
    <property type="entry name" value="MG-PROTOPORPHYRIN IX CHELATASE"/>
    <property type="match status" value="1"/>
</dbReference>
<evidence type="ECO:0000256" key="3">
    <source>
        <dbReference type="ARBA" id="ARBA00022741"/>
    </source>
</evidence>
<dbReference type="Pfam" id="PF17863">
    <property type="entry name" value="AAA_lid_2"/>
    <property type="match status" value="1"/>
</dbReference>
<evidence type="ECO:0000256" key="2">
    <source>
        <dbReference type="ARBA" id="ARBA00005799"/>
    </source>
</evidence>
<comment type="similarity">
    <text evidence="2">Belongs to the Mg-chelatase subunits D/I family.</text>
</comment>
<dbReference type="Pfam" id="PF01078">
    <property type="entry name" value="Mg_chelatase"/>
    <property type="match status" value="1"/>
</dbReference>
<name>A0A5C1AJ85_9BACT</name>
<keyword evidence="10" id="KW-1185">Reference proteome</keyword>
<dbReference type="SMART" id="SM00327">
    <property type="entry name" value="VWA"/>
    <property type="match status" value="1"/>
</dbReference>
<dbReference type="InterPro" id="IPR027417">
    <property type="entry name" value="P-loop_NTPase"/>
</dbReference>